<feature type="region of interest" description="Disordered" evidence="9">
    <location>
        <begin position="1"/>
        <end position="25"/>
    </location>
</feature>
<dbReference type="GO" id="GO:0043190">
    <property type="term" value="C:ATP-binding cassette (ABC) transporter complex"/>
    <property type="evidence" value="ECO:0007669"/>
    <property type="project" value="TreeGrafter"/>
</dbReference>
<dbReference type="InterPro" id="IPR027417">
    <property type="entry name" value="P-loop_NTPase"/>
</dbReference>
<sequence length="326" mass="36616">MKAAPAATLRRRHQDENDAEEDEEGLLGMFEPCKESRLQRRNPALADSANVIIDIDQVSFRYPEQETYALTNISFQVYKGEWLAIVGHNGSGKSTLARLLNGLQFPGKGAITVSGLKLSDENVWEIRRRVGMVFQNPDNQFVGTTVQDDVAFGLENHGVPREEMVKRVHDALKRVRMSDFLDREPHHLSGGQKQRVAIAGIIALKPEVIILDEATSMLDPVGRKEVLETIRQLKQEAGLTVISITHDLEEAAQAERMIVMNRGEVYREGTPRDIFQMDETLTALGLDIPFPVKMAKALKARGLDLPEIYLTDEELVDALWTLHLNK</sequence>
<dbReference type="SMART" id="SM00382">
    <property type="entry name" value="AAA"/>
    <property type="match status" value="1"/>
</dbReference>
<dbReference type="AlphaFoldDB" id="A0A150JRM6"/>
<evidence type="ECO:0000256" key="4">
    <source>
        <dbReference type="ARBA" id="ARBA00022475"/>
    </source>
</evidence>
<evidence type="ECO:0000259" key="10">
    <source>
        <dbReference type="PROSITE" id="PS50893"/>
    </source>
</evidence>
<evidence type="ECO:0000256" key="2">
    <source>
        <dbReference type="ARBA" id="ARBA00005417"/>
    </source>
</evidence>
<evidence type="ECO:0000256" key="3">
    <source>
        <dbReference type="ARBA" id="ARBA00022448"/>
    </source>
</evidence>
<evidence type="ECO:0000256" key="7">
    <source>
        <dbReference type="ARBA" id="ARBA00022967"/>
    </source>
</evidence>
<dbReference type="Proteomes" id="UP000075288">
    <property type="component" value="Unassembled WGS sequence"/>
</dbReference>
<feature type="domain" description="ABC transporter" evidence="10">
    <location>
        <begin position="53"/>
        <end position="287"/>
    </location>
</feature>
<keyword evidence="5" id="KW-0547">Nucleotide-binding</keyword>
<dbReference type="NCBIfam" id="TIGR04520">
    <property type="entry name" value="ECF_ATPase_1"/>
    <property type="match status" value="1"/>
</dbReference>
<evidence type="ECO:0000256" key="6">
    <source>
        <dbReference type="ARBA" id="ARBA00022840"/>
    </source>
</evidence>
<evidence type="ECO:0000256" key="1">
    <source>
        <dbReference type="ARBA" id="ARBA00004202"/>
    </source>
</evidence>
<dbReference type="PROSITE" id="PS50893">
    <property type="entry name" value="ABC_TRANSPORTER_2"/>
    <property type="match status" value="1"/>
</dbReference>
<comment type="subcellular location">
    <subcellularLocation>
        <location evidence="1">Cell membrane</location>
        <topology evidence="1">Peripheral membrane protein</topology>
    </subcellularLocation>
</comment>
<dbReference type="NCBIfam" id="NF010167">
    <property type="entry name" value="PRK13648.1"/>
    <property type="match status" value="1"/>
</dbReference>
<dbReference type="NCBIfam" id="NF010156">
    <property type="entry name" value="PRK13635.1"/>
    <property type="match status" value="1"/>
</dbReference>
<dbReference type="CDD" id="cd03225">
    <property type="entry name" value="ABC_cobalt_CbiO_domain1"/>
    <property type="match status" value="1"/>
</dbReference>
<protein>
    <recommendedName>
        <fullName evidence="10">ABC transporter domain-containing protein</fullName>
    </recommendedName>
</protein>
<evidence type="ECO:0000313" key="11">
    <source>
        <dbReference type="EMBL" id="KYC59899.1"/>
    </source>
</evidence>
<dbReference type="InterPro" id="IPR017871">
    <property type="entry name" value="ABC_transporter-like_CS"/>
</dbReference>
<dbReference type="InterPro" id="IPR003439">
    <property type="entry name" value="ABC_transporter-like_ATP-bd"/>
</dbReference>
<evidence type="ECO:0000256" key="9">
    <source>
        <dbReference type="SAM" id="MobiDB-lite"/>
    </source>
</evidence>
<keyword evidence="4" id="KW-1003">Cell membrane</keyword>
<keyword evidence="7" id="KW-1278">Translocase</keyword>
<evidence type="ECO:0000256" key="5">
    <source>
        <dbReference type="ARBA" id="ARBA00022741"/>
    </source>
</evidence>
<dbReference type="Pfam" id="PF00005">
    <property type="entry name" value="ABC_tran"/>
    <property type="match status" value="1"/>
</dbReference>
<dbReference type="InterPro" id="IPR015856">
    <property type="entry name" value="ABC_transpr_CbiO/EcfA_su"/>
</dbReference>
<dbReference type="InterPro" id="IPR030947">
    <property type="entry name" value="EcfA_1"/>
</dbReference>
<dbReference type="InterPro" id="IPR003593">
    <property type="entry name" value="AAA+_ATPase"/>
</dbReference>
<dbReference type="GO" id="GO:0015087">
    <property type="term" value="F:cobalt ion transmembrane transporter activity"/>
    <property type="evidence" value="ECO:0007669"/>
    <property type="project" value="UniProtKB-ARBA"/>
</dbReference>
<evidence type="ECO:0000313" key="12">
    <source>
        <dbReference type="Proteomes" id="UP000075288"/>
    </source>
</evidence>
<dbReference type="PROSITE" id="PS00211">
    <property type="entry name" value="ABC_TRANSPORTER_1"/>
    <property type="match status" value="1"/>
</dbReference>
<keyword evidence="3" id="KW-0813">Transport</keyword>
<reference evidence="11 12" key="1">
    <citation type="submission" date="2016-01" db="EMBL/GenBank/DDBJ databases">
        <title>Genome Sequences of Twelve Sporeforming Bacillus Species Isolated from Foods.</title>
        <authorList>
            <person name="Berendsen E.M."/>
            <person name="Wells-Bennik M.H."/>
            <person name="Krawcyk A.O."/>
            <person name="De Jong A."/>
            <person name="Holsappel S."/>
            <person name="Eijlander R.T."/>
            <person name="Kuipers O.P."/>
        </authorList>
    </citation>
    <scope>NUCLEOTIDE SEQUENCE [LARGE SCALE GENOMIC DNA]</scope>
    <source>
        <strain evidence="11 12">B4098</strain>
    </source>
</reference>
<dbReference type="Gene3D" id="3.40.50.300">
    <property type="entry name" value="P-loop containing nucleotide triphosphate hydrolases"/>
    <property type="match status" value="1"/>
</dbReference>
<comment type="similarity">
    <text evidence="2">Belongs to the ABC transporter superfamily.</text>
</comment>
<accession>A0A150JRM6</accession>
<dbReference type="GO" id="GO:0016887">
    <property type="term" value="F:ATP hydrolysis activity"/>
    <property type="evidence" value="ECO:0007669"/>
    <property type="project" value="InterPro"/>
</dbReference>
<dbReference type="EMBL" id="LQYG01000105">
    <property type="protein sequence ID" value="KYC59899.1"/>
    <property type="molecule type" value="Genomic_DNA"/>
</dbReference>
<dbReference type="GO" id="GO:0005524">
    <property type="term" value="F:ATP binding"/>
    <property type="evidence" value="ECO:0007669"/>
    <property type="project" value="UniProtKB-KW"/>
</dbReference>
<dbReference type="FunFam" id="3.40.50.300:FF:000224">
    <property type="entry name" value="Energy-coupling factor transporter ATP-binding protein EcfA"/>
    <property type="match status" value="1"/>
</dbReference>
<dbReference type="GO" id="GO:0042626">
    <property type="term" value="F:ATPase-coupled transmembrane transporter activity"/>
    <property type="evidence" value="ECO:0007669"/>
    <property type="project" value="TreeGrafter"/>
</dbReference>
<keyword evidence="6" id="KW-0067">ATP-binding</keyword>
<dbReference type="InterPro" id="IPR050095">
    <property type="entry name" value="ECF_ABC_transporter_ATP-bd"/>
</dbReference>
<comment type="caution">
    <text evidence="11">The sequence shown here is derived from an EMBL/GenBank/DDBJ whole genome shotgun (WGS) entry which is preliminary data.</text>
</comment>
<proteinExistence type="inferred from homology"/>
<keyword evidence="8" id="KW-0472">Membrane</keyword>
<dbReference type="SUPFAM" id="SSF52540">
    <property type="entry name" value="P-loop containing nucleoside triphosphate hydrolases"/>
    <property type="match status" value="1"/>
</dbReference>
<dbReference type="PANTHER" id="PTHR43553:SF24">
    <property type="entry name" value="ENERGY-COUPLING FACTOR TRANSPORTER ATP-BINDING PROTEIN ECFA1"/>
    <property type="match status" value="1"/>
</dbReference>
<organism evidence="11 12">
    <name type="scientific">Heyndrickxia coagulans</name>
    <name type="common">Weizmannia coagulans</name>
    <dbReference type="NCBI Taxonomy" id="1398"/>
    <lineage>
        <taxon>Bacteria</taxon>
        <taxon>Bacillati</taxon>
        <taxon>Bacillota</taxon>
        <taxon>Bacilli</taxon>
        <taxon>Bacillales</taxon>
        <taxon>Bacillaceae</taxon>
        <taxon>Heyndrickxia</taxon>
    </lineage>
</organism>
<gene>
    <name evidence="11" type="ORF">B4098_1186</name>
</gene>
<name>A0A150JRM6_HEYCO</name>
<dbReference type="PANTHER" id="PTHR43553">
    <property type="entry name" value="HEAVY METAL TRANSPORTER"/>
    <property type="match status" value="1"/>
</dbReference>
<evidence type="ECO:0000256" key="8">
    <source>
        <dbReference type="ARBA" id="ARBA00023136"/>
    </source>
</evidence>
<dbReference type="PATRIC" id="fig|1398.26.peg.1265"/>